<feature type="region of interest" description="Disordered" evidence="1">
    <location>
        <begin position="51"/>
        <end position="83"/>
    </location>
</feature>
<proteinExistence type="predicted"/>
<name>A0A7S4N8Z2_9STRA</name>
<feature type="compositionally biased region" description="Polar residues" evidence="1">
    <location>
        <begin position="72"/>
        <end position="82"/>
    </location>
</feature>
<sequence length="203" mass="22425">MYYEHYRRRNRREEHSLQRVRHIRAKVRQQRSFSNLSSSLNDSSVSAHSWCSSMSSTSTDASPSSPSKDSSRTNAAEPSSSVDPKKKLLVLISNGLVDRTQSSNQSSSLALLNARGTPYETLDGMELSNRARRNELFAASGIRGNYPQLFLVGRDGGVPKFWGGWDRLSAANEAGDIPREVLEANPGIETWEGAFGNVVAEFS</sequence>
<protein>
    <submittedName>
        <fullName evidence="2">Uncharacterized protein</fullName>
    </submittedName>
</protein>
<accession>A0A7S4N8Z2</accession>
<evidence type="ECO:0000313" key="2">
    <source>
        <dbReference type="EMBL" id="CAE2271925.1"/>
    </source>
</evidence>
<dbReference type="Gene3D" id="3.40.30.10">
    <property type="entry name" value="Glutaredoxin"/>
    <property type="match status" value="1"/>
</dbReference>
<dbReference type="AlphaFoldDB" id="A0A7S4N8Z2"/>
<dbReference type="PROSITE" id="PS51354">
    <property type="entry name" value="GLUTAREDOXIN_2"/>
    <property type="match status" value="1"/>
</dbReference>
<evidence type="ECO:0000256" key="1">
    <source>
        <dbReference type="SAM" id="MobiDB-lite"/>
    </source>
</evidence>
<dbReference type="EMBL" id="HBKQ01047133">
    <property type="protein sequence ID" value="CAE2271925.1"/>
    <property type="molecule type" value="Transcribed_RNA"/>
</dbReference>
<gene>
    <name evidence="2" type="ORF">OAUR00152_LOCUS32542</name>
</gene>
<reference evidence="2" key="1">
    <citation type="submission" date="2021-01" db="EMBL/GenBank/DDBJ databases">
        <authorList>
            <person name="Corre E."/>
            <person name="Pelletier E."/>
            <person name="Niang G."/>
            <person name="Scheremetjew M."/>
            <person name="Finn R."/>
            <person name="Kale V."/>
            <person name="Holt S."/>
            <person name="Cochrane G."/>
            <person name="Meng A."/>
            <person name="Brown T."/>
            <person name="Cohen L."/>
        </authorList>
    </citation>
    <scope>NUCLEOTIDE SEQUENCE</scope>
    <source>
        <strain evidence="2">Isolate 1302-5</strain>
    </source>
</reference>
<organism evidence="2">
    <name type="scientific">Odontella aurita</name>
    <dbReference type="NCBI Taxonomy" id="265563"/>
    <lineage>
        <taxon>Eukaryota</taxon>
        <taxon>Sar</taxon>
        <taxon>Stramenopiles</taxon>
        <taxon>Ochrophyta</taxon>
        <taxon>Bacillariophyta</taxon>
        <taxon>Mediophyceae</taxon>
        <taxon>Biddulphiophycidae</taxon>
        <taxon>Eupodiscales</taxon>
        <taxon>Odontellaceae</taxon>
        <taxon>Odontella</taxon>
    </lineage>
</organism>
<feature type="compositionally biased region" description="Low complexity" evidence="1">
    <location>
        <begin position="51"/>
        <end position="68"/>
    </location>
</feature>